<feature type="transmembrane region" description="Helical" evidence="6">
    <location>
        <begin position="366"/>
        <end position="385"/>
    </location>
</feature>
<dbReference type="PANTHER" id="PTHR23523">
    <property type="match status" value="1"/>
</dbReference>
<dbReference type="GeneID" id="42981295"/>
<evidence type="ECO:0000256" key="5">
    <source>
        <dbReference type="ARBA" id="ARBA00023136"/>
    </source>
</evidence>
<feature type="transmembrane region" description="Helical" evidence="6">
    <location>
        <begin position="298"/>
        <end position="321"/>
    </location>
</feature>
<evidence type="ECO:0000256" key="4">
    <source>
        <dbReference type="ARBA" id="ARBA00022989"/>
    </source>
</evidence>
<dbReference type="InterPro" id="IPR011701">
    <property type="entry name" value="MFS"/>
</dbReference>
<comment type="subcellular location">
    <subcellularLocation>
        <location evidence="1">Cell membrane</location>
        <topology evidence="1">Multi-pass membrane protein</topology>
    </subcellularLocation>
</comment>
<keyword evidence="8" id="KW-1185">Reference proteome</keyword>
<keyword evidence="5 6" id="KW-0472">Membrane</keyword>
<name>A0A192H0U5_9LACO</name>
<proteinExistence type="predicted"/>
<keyword evidence="3 6" id="KW-0812">Transmembrane</keyword>
<feature type="transmembrane region" description="Helical" evidence="6">
    <location>
        <begin position="202"/>
        <end position="223"/>
    </location>
</feature>
<dbReference type="AlphaFoldDB" id="A0A192H0U5"/>
<feature type="transmembrane region" description="Helical" evidence="6">
    <location>
        <begin position="243"/>
        <end position="264"/>
    </location>
</feature>
<evidence type="ECO:0000256" key="3">
    <source>
        <dbReference type="ARBA" id="ARBA00022692"/>
    </source>
</evidence>
<dbReference type="GO" id="GO:0022857">
    <property type="term" value="F:transmembrane transporter activity"/>
    <property type="evidence" value="ECO:0007669"/>
    <property type="project" value="InterPro"/>
</dbReference>
<dbReference type="InterPro" id="IPR036259">
    <property type="entry name" value="MFS_trans_sf"/>
</dbReference>
<feature type="transmembrane region" description="Helical" evidence="6">
    <location>
        <begin position="76"/>
        <end position="93"/>
    </location>
</feature>
<dbReference type="Gene3D" id="1.20.1250.20">
    <property type="entry name" value="MFS general substrate transporter like domains"/>
    <property type="match status" value="1"/>
</dbReference>
<evidence type="ECO:0000256" key="1">
    <source>
        <dbReference type="ARBA" id="ARBA00004651"/>
    </source>
</evidence>
<feature type="transmembrane region" description="Helical" evidence="6">
    <location>
        <begin position="341"/>
        <end position="360"/>
    </location>
</feature>
<dbReference type="RefSeq" id="WP_068279396.1">
    <property type="nucleotide sequence ID" value="NZ_CP014873.1"/>
</dbReference>
<dbReference type="OrthoDB" id="9797740at2"/>
<feature type="transmembrane region" description="Helical" evidence="6">
    <location>
        <begin position="45"/>
        <end position="64"/>
    </location>
</feature>
<dbReference type="InterPro" id="IPR020846">
    <property type="entry name" value="MFS_dom"/>
</dbReference>
<keyword evidence="4 6" id="KW-1133">Transmembrane helix</keyword>
<dbReference type="GO" id="GO:0005886">
    <property type="term" value="C:plasma membrane"/>
    <property type="evidence" value="ECO:0007669"/>
    <property type="project" value="UniProtKB-SubCell"/>
</dbReference>
<accession>A0A192H0U5</accession>
<dbReference type="Proteomes" id="UP000078582">
    <property type="component" value="Chromosome"/>
</dbReference>
<evidence type="ECO:0000313" key="7">
    <source>
        <dbReference type="EMBL" id="ANK61903.1"/>
    </source>
</evidence>
<evidence type="ECO:0000256" key="6">
    <source>
        <dbReference type="SAM" id="Phobius"/>
    </source>
</evidence>
<protein>
    <submittedName>
        <fullName evidence="7">Uncharacterized protein</fullName>
    </submittedName>
</protein>
<evidence type="ECO:0000256" key="2">
    <source>
        <dbReference type="ARBA" id="ARBA00022448"/>
    </source>
</evidence>
<feature type="transmembrane region" description="Helical" evidence="6">
    <location>
        <begin position="160"/>
        <end position="181"/>
    </location>
</feature>
<sequence>MNTKITNRWLTLGLILVGANLRLPITMLPPLLTNLKQTLGLPASLAGFLTTIPLLMFALISPFAPRLSQRLGNEKVLFGFLILLAAGSYLRVIPTIWALMIGTSLIGIGIAGGNVLLPAIIKEQFPAKIAIKTTEYTVAMGLIASLGTGFSGYLANKISLMGSMAILSLVGLAGLFVWLFNLKKMPNQNTTTKLQTTTHKSVWRAGLAWWITLFFGLQSLLYYSLLTWLPTLFTSVGFSTIQAGNLATIFQISLLPLSLVVPLVSERPHGMAVVVAFVGFGFIGGACGLLAGSQSFGWSALFSLLMGASSGAAFSIAIIFFQKKTTNATDTANLSGMAQSFGYLLAATGPIAFGFLKTQLGSWLPIIWLVIALAALLTGVGVIILTQQTLFKSETLS</sequence>
<gene>
    <name evidence="7" type="ORF">AYR53_03445</name>
</gene>
<dbReference type="PANTHER" id="PTHR23523:SF2">
    <property type="entry name" value="2-NITROIMIDAZOLE TRANSPORTER"/>
    <property type="match status" value="1"/>
</dbReference>
<feature type="transmembrane region" description="Helical" evidence="6">
    <location>
        <begin position="133"/>
        <end position="154"/>
    </location>
</feature>
<reference evidence="7 8" key="1">
    <citation type="submission" date="2016-03" db="EMBL/GenBank/DDBJ databases">
        <title>Pediococcus and Lactobacillus from brewery environment - whole genome sequencing and assembly.</title>
        <authorList>
            <person name="Behr J."/>
            <person name="Geissler A.J."/>
            <person name="Vogel R.F."/>
        </authorList>
    </citation>
    <scope>NUCLEOTIDE SEQUENCE [LARGE SCALE GENOMIC DNA]</scope>
    <source>
        <strain evidence="7 8">TMW 1.1989</strain>
    </source>
</reference>
<dbReference type="Pfam" id="PF07690">
    <property type="entry name" value="MFS_1"/>
    <property type="match status" value="1"/>
</dbReference>
<dbReference type="EMBL" id="CP014873">
    <property type="protein sequence ID" value="ANK61903.1"/>
    <property type="molecule type" value="Genomic_DNA"/>
</dbReference>
<feature type="transmembrane region" description="Helical" evidence="6">
    <location>
        <begin position="271"/>
        <end position="292"/>
    </location>
</feature>
<dbReference type="SUPFAM" id="SSF103473">
    <property type="entry name" value="MFS general substrate transporter"/>
    <property type="match status" value="1"/>
</dbReference>
<keyword evidence="2" id="KW-0813">Transport</keyword>
<evidence type="ECO:0000313" key="8">
    <source>
        <dbReference type="Proteomes" id="UP000078582"/>
    </source>
</evidence>
<feature type="transmembrane region" description="Helical" evidence="6">
    <location>
        <begin position="99"/>
        <end position="121"/>
    </location>
</feature>
<dbReference type="InterPro" id="IPR052524">
    <property type="entry name" value="MFS_Cyanate_Porter"/>
</dbReference>
<dbReference type="STRING" id="375175.AYR53_03445"/>
<dbReference type="PROSITE" id="PS50850">
    <property type="entry name" value="MFS"/>
    <property type="match status" value="1"/>
</dbReference>
<organism evidence="7 8">
    <name type="scientific">Loigolactobacillus backii</name>
    <dbReference type="NCBI Taxonomy" id="375175"/>
    <lineage>
        <taxon>Bacteria</taxon>
        <taxon>Bacillati</taxon>
        <taxon>Bacillota</taxon>
        <taxon>Bacilli</taxon>
        <taxon>Lactobacillales</taxon>
        <taxon>Lactobacillaceae</taxon>
        <taxon>Loigolactobacillus</taxon>
    </lineage>
</organism>